<evidence type="ECO:0008006" key="3">
    <source>
        <dbReference type="Google" id="ProtNLM"/>
    </source>
</evidence>
<dbReference type="Proteomes" id="UP000562395">
    <property type="component" value="Unassembled WGS sequence"/>
</dbReference>
<name>A0A7W6A0R7_9SPHN</name>
<organism evidence="1 2">
    <name type="scientific">Novosphingobium hassiacum</name>
    <dbReference type="NCBI Taxonomy" id="173676"/>
    <lineage>
        <taxon>Bacteria</taxon>
        <taxon>Pseudomonadati</taxon>
        <taxon>Pseudomonadota</taxon>
        <taxon>Alphaproteobacteria</taxon>
        <taxon>Sphingomonadales</taxon>
        <taxon>Sphingomonadaceae</taxon>
        <taxon>Novosphingobium</taxon>
    </lineage>
</organism>
<reference evidence="1 2" key="1">
    <citation type="submission" date="2020-08" db="EMBL/GenBank/DDBJ databases">
        <title>Genomic Encyclopedia of Type Strains, Phase IV (KMG-IV): sequencing the most valuable type-strain genomes for metagenomic binning, comparative biology and taxonomic classification.</title>
        <authorList>
            <person name="Goeker M."/>
        </authorList>
    </citation>
    <scope>NUCLEOTIDE SEQUENCE [LARGE SCALE GENOMIC DNA]</scope>
    <source>
        <strain evidence="1 2">DSM 14552</strain>
    </source>
</reference>
<dbReference type="InterPro" id="IPR021251">
    <property type="entry name" value="DUF2793"/>
</dbReference>
<proteinExistence type="predicted"/>
<dbReference type="AlphaFoldDB" id="A0A7W6A0R7"/>
<comment type="caution">
    <text evidence="1">The sequence shown here is derived from an EMBL/GenBank/DDBJ whole genome shotgun (WGS) entry which is preliminary data.</text>
</comment>
<sequence length="152" mass="15463">MSDPISYSFATPCLGLPLLFSGQSQKEVTVNEALSKIDMLLAGAVNGTLASPPASPVIGESWIVGSGPTGAFAGRTDQIAGWSDGGWRFIPPSTGLRIYDREAAAIRVFSGGWSEIVAPASPAGGAIIDVEARSCLTALLGALIDTGIISAA</sequence>
<dbReference type="Pfam" id="PF10983">
    <property type="entry name" value="DUF2793"/>
    <property type="match status" value="1"/>
</dbReference>
<gene>
    <name evidence="1" type="ORF">GGQ88_003692</name>
</gene>
<evidence type="ECO:0000313" key="2">
    <source>
        <dbReference type="Proteomes" id="UP000562395"/>
    </source>
</evidence>
<keyword evidence="2" id="KW-1185">Reference proteome</keyword>
<accession>A0A7W6A0R7</accession>
<evidence type="ECO:0000313" key="1">
    <source>
        <dbReference type="EMBL" id="MBB3862392.1"/>
    </source>
</evidence>
<protein>
    <recommendedName>
        <fullName evidence="3">DUF2793 domain-containing protein</fullName>
    </recommendedName>
</protein>
<dbReference type="EMBL" id="JACICY010000013">
    <property type="protein sequence ID" value="MBB3862392.1"/>
    <property type="molecule type" value="Genomic_DNA"/>
</dbReference>
<dbReference type="RefSeq" id="WP_183614884.1">
    <property type="nucleotide sequence ID" value="NZ_JACICY010000013.1"/>
</dbReference>